<dbReference type="RefSeq" id="WP_049739150.1">
    <property type="nucleotide sequence ID" value="NZ_BJON01000040.1"/>
</dbReference>
<protein>
    <submittedName>
        <fullName evidence="2">Uncharacterized protein</fullName>
    </submittedName>
</protein>
<dbReference type="PATRIC" id="fig|54915.3.peg.1891"/>
<gene>
    <name evidence="2" type="ORF">ADS79_14525</name>
    <name evidence="1" type="ORF">BRE01_67310</name>
</gene>
<evidence type="ECO:0000313" key="2">
    <source>
        <dbReference type="EMBL" id="KNB70182.1"/>
    </source>
</evidence>
<reference evidence="2" key="2">
    <citation type="submission" date="2015-07" db="EMBL/GenBank/DDBJ databases">
        <title>MeaNS - Measles Nucleotide Surveillance Program.</title>
        <authorList>
            <person name="Tran T."/>
            <person name="Druce J."/>
        </authorList>
    </citation>
    <scope>NUCLEOTIDE SEQUENCE</scope>
    <source>
        <strain evidence="2">DSM 9887</strain>
    </source>
</reference>
<dbReference type="EMBL" id="LGIQ01000009">
    <property type="protein sequence ID" value="KNB70182.1"/>
    <property type="molecule type" value="Genomic_DNA"/>
</dbReference>
<reference evidence="1 4" key="3">
    <citation type="submission" date="2019-06" db="EMBL/GenBank/DDBJ databases">
        <title>Whole genome shotgun sequence of Brevibacillus reuszeri NBRC 15719.</title>
        <authorList>
            <person name="Hosoyama A."/>
            <person name="Uohara A."/>
            <person name="Ohji S."/>
            <person name="Ichikawa N."/>
        </authorList>
    </citation>
    <scope>NUCLEOTIDE SEQUENCE [LARGE SCALE GENOMIC DNA]</scope>
    <source>
        <strain evidence="1 4">NBRC 15719</strain>
    </source>
</reference>
<dbReference type="Proteomes" id="UP000036834">
    <property type="component" value="Unassembled WGS sequence"/>
</dbReference>
<dbReference type="EMBL" id="BJON01000040">
    <property type="protein sequence ID" value="GED73029.1"/>
    <property type="molecule type" value="Genomic_DNA"/>
</dbReference>
<reference evidence="3" key="1">
    <citation type="submission" date="2015-07" db="EMBL/GenBank/DDBJ databases">
        <title>Genome sequencing project for genomic taxonomy and phylogenomics of Bacillus-like bacteria.</title>
        <authorList>
            <person name="Liu B."/>
            <person name="Wang J."/>
            <person name="Zhu Y."/>
            <person name="Liu G."/>
            <person name="Chen Q."/>
            <person name="Chen Z."/>
            <person name="Lan J."/>
            <person name="Che J."/>
            <person name="Ge C."/>
            <person name="Shi H."/>
            <person name="Pan Z."/>
            <person name="Liu X."/>
        </authorList>
    </citation>
    <scope>NUCLEOTIDE SEQUENCE [LARGE SCALE GENOMIC DNA]</scope>
    <source>
        <strain evidence="3">DSM 9887</strain>
    </source>
</reference>
<name>A0A0K9YNF3_9BACL</name>
<sequence>MQKDRYTEIVWAVGVSGRGYICHDGTIQPNVFKAELHLDKEDAKKIKDKYNSNIQPDNYDHAYIRELEITDRGTVE</sequence>
<proteinExistence type="predicted"/>
<keyword evidence="4" id="KW-1185">Reference proteome</keyword>
<evidence type="ECO:0000313" key="4">
    <source>
        <dbReference type="Proteomes" id="UP000319578"/>
    </source>
</evidence>
<evidence type="ECO:0000313" key="1">
    <source>
        <dbReference type="EMBL" id="GED73029.1"/>
    </source>
</evidence>
<evidence type="ECO:0000313" key="3">
    <source>
        <dbReference type="Proteomes" id="UP000036834"/>
    </source>
</evidence>
<organism evidence="2 3">
    <name type="scientific">Brevibacillus reuszeri</name>
    <dbReference type="NCBI Taxonomy" id="54915"/>
    <lineage>
        <taxon>Bacteria</taxon>
        <taxon>Bacillati</taxon>
        <taxon>Bacillota</taxon>
        <taxon>Bacilli</taxon>
        <taxon>Bacillales</taxon>
        <taxon>Paenibacillaceae</taxon>
        <taxon>Brevibacillus</taxon>
    </lineage>
</organism>
<accession>A0A0K9YNF3</accession>
<dbReference type="Proteomes" id="UP000319578">
    <property type="component" value="Unassembled WGS sequence"/>
</dbReference>
<dbReference type="STRING" id="54915.ADS79_14525"/>
<comment type="caution">
    <text evidence="2">The sequence shown here is derived from an EMBL/GenBank/DDBJ whole genome shotgun (WGS) entry which is preliminary data.</text>
</comment>
<dbReference type="AlphaFoldDB" id="A0A0K9YNF3"/>